<dbReference type="InterPro" id="IPR021858">
    <property type="entry name" value="Fun_TF"/>
</dbReference>
<dbReference type="PANTHER" id="PTHR37534:SF46">
    <property type="entry name" value="ZN(II)2CYS6 TRANSCRIPTION FACTOR (EUROFUNG)"/>
    <property type="match status" value="1"/>
</dbReference>
<feature type="region of interest" description="Disordered" evidence="3">
    <location>
        <begin position="97"/>
        <end position="117"/>
    </location>
</feature>
<dbReference type="Pfam" id="PF11951">
    <property type="entry name" value="Fungal_trans_2"/>
    <property type="match status" value="1"/>
</dbReference>
<dbReference type="Gene3D" id="4.10.240.10">
    <property type="entry name" value="Zn(2)-C6 fungal-type DNA-binding domain"/>
    <property type="match status" value="1"/>
</dbReference>
<dbReference type="PROSITE" id="PS50048">
    <property type="entry name" value="ZN2_CY6_FUNGAL_2"/>
    <property type="match status" value="1"/>
</dbReference>
<feature type="compositionally biased region" description="Low complexity" evidence="3">
    <location>
        <begin position="130"/>
        <end position="147"/>
    </location>
</feature>
<feature type="domain" description="Zn(2)-C6 fungal-type" evidence="4">
    <location>
        <begin position="53"/>
        <end position="81"/>
    </location>
</feature>
<dbReference type="GO" id="GO:0008270">
    <property type="term" value="F:zinc ion binding"/>
    <property type="evidence" value="ECO:0007669"/>
    <property type="project" value="InterPro"/>
</dbReference>
<dbReference type="PROSITE" id="PS00463">
    <property type="entry name" value="ZN2_CY6_FUNGAL_1"/>
    <property type="match status" value="1"/>
</dbReference>
<comment type="subcellular location">
    <subcellularLocation>
        <location evidence="1">Nucleus</location>
    </subcellularLocation>
</comment>
<feature type="region of interest" description="Disordered" evidence="3">
    <location>
        <begin position="217"/>
        <end position="236"/>
    </location>
</feature>
<feature type="region of interest" description="Disordered" evidence="3">
    <location>
        <begin position="130"/>
        <end position="159"/>
    </location>
</feature>
<dbReference type="CDD" id="cd00067">
    <property type="entry name" value="GAL4"/>
    <property type="match status" value="1"/>
</dbReference>
<dbReference type="OrthoDB" id="3156891at2759"/>
<feature type="compositionally biased region" description="Low complexity" evidence="3">
    <location>
        <begin position="217"/>
        <end position="234"/>
    </location>
</feature>
<dbReference type="InterPro" id="IPR001138">
    <property type="entry name" value="Zn2Cys6_DnaBD"/>
</dbReference>
<sequence length="700" mass="78116">SITCTRRLAYKTSSKNAWVTPSIYCGLLLRWTIRLQLYSHSMTIRSTARFSTGCYTCKRRRKKCDEQKPCCLRCANSGYECEGYPTFESRIRRVTFGPAADTGPKPSTGGLGPSTSTIAPVFSPNRESELSTLSSLSDGASSGLSEGYQAPTRDFQPNSHTPVVEPIVLQKSFSEPISYPDNDQFVTMDTLDSHSRALGLYQDQPFLESSLGSSLRSLRGSSITDSDSSITSTSGQAGLPNSVFSLSRSDSQSPKVIETGLNSQPIGLSDGPSWPSILWHNDDDDDSVANDDDEDPEGIRAIICRSPTLDPNTRSNALPFVLQAYAHWVRFVAFEPLKVAGMIREGVIMQFASSPEVRTRICLIANLIGRLSKSPELGHRETSIVWMLRTQAHQHIKDFHSEGPAMEHARDMQNAHRVLDSMMEIVLIERYSGPLSNIVALMGAVAPVFRRACSEPSNQLVNLPNILASPGLNLQHFAATDVLISLATARPMFFKYDVKCTPQTYAQLLKGDYGLRWLHGAPDHFIVLVAWINALHEDYGTNVDPKYITEIESQIRSTNIKMDSASEAILLVLRFALQECWRQAVFVYLYMVLSGAQADDPRVMRAVRSFVYIVGGIRPGRNPDCFLFIPIMTVGCFAHREHDRKIIRQRLLGLRECSNYGTTCYECLRVLEDVWARTRAEDRPAVWSDLRLAHLKITRL</sequence>
<protein>
    <recommendedName>
        <fullName evidence="4">Zn(2)-C6 fungal-type domain-containing protein</fullName>
    </recommendedName>
</protein>
<organism evidence="5 6">
    <name type="scientific">Rhizoctonia solani</name>
    <dbReference type="NCBI Taxonomy" id="456999"/>
    <lineage>
        <taxon>Eukaryota</taxon>
        <taxon>Fungi</taxon>
        <taxon>Dikarya</taxon>
        <taxon>Basidiomycota</taxon>
        <taxon>Agaricomycotina</taxon>
        <taxon>Agaricomycetes</taxon>
        <taxon>Cantharellales</taxon>
        <taxon>Ceratobasidiaceae</taxon>
        <taxon>Rhizoctonia</taxon>
    </lineage>
</organism>
<dbReference type="Proteomes" id="UP000663840">
    <property type="component" value="Unassembled WGS sequence"/>
</dbReference>
<gene>
    <name evidence="5" type="ORF">RDB_LOCUS1461</name>
</gene>
<evidence type="ECO:0000256" key="2">
    <source>
        <dbReference type="ARBA" id="ARBA00023242"/>
    </source>
</evidence>
<dbReference type="SMART" id="SM00066">
    <property type="entry name" value="GAL4"/>
    <property type="match status" value="1"/>
</dbReference>
<comment type="caution">
    <text evidence="5">The sequence shown here is derived from an EMBL/GenBank/DDBJ whole genome shotgun (WGS) entry which is preliminary data.</text>
</comment>
<evidence type="ECO:0000256" key="1">
    <source>
        <dbReference type="ARBA" id="ARBA00004123"/>
    </source>
</evidence>
<dbReference type="InterPro" id="IPR036864">
    <property type="entry name" value="Zn2-C6_fun-type_DNA-bd_sf"/>
</dbReference>
<dbReference type="Pfam" id="PF00172">
    <property type="entry name" value="Zn_clus"/>
    <property type="match status" value="1"/>
</dbReference>
<evidence type="ECO:0000313" key="6">
    <source>
        <dbReference type="Proteomes" id="UP000663840"/>
    </source>
</evidence>
<name>A0A8H2W602_9AGAM</name>
<reference evidence="5" key="1">
    <citation type="submission" date="2021-01" db="EMBL/GenBank/DDBJ databases">
        <authorList>
            <person name="Kaushik A."/>
        </authorList>
    </citation>
    <scope>NUCLEOTIDE SEQUENCE</scope>
    <source>
        <strain evidence="5">AG1-1A</strain>
    </source>
</reference>
<dbReference type="PANTHER" id="PTHR37534">
    <property type="entry name" value="TRANSCRIPTIONAL ACTIVATOR PROTEIN UGA3"/>
    <property type="match status" value="1"/>
</dbReference>
<dbReference type="AlphaFoldDB" id="A0A8H2W602"/>
<dbReference type="GO" id="GO:0000981">
    <property type="term" value="F:DNA-binding transcription factor activity, RNA polymerase II-specific"/>
    <property type="evidence" value="ECO:0007669"/>
    <property type="project" value="InterPro"/>
</dbReference>
<dbReference type="EMBL" id="CAJMWR010000023">
    <property type="protein sequence ID" value="CAE6335887.1"/>
    <property type="molecule type" value="Genomic_DNA"/>
</dbReference>
<dbReference type="GO" id="GO:0005634">
    <property type="term" value="C:nucleus"/>
    <property type="evidence" value="ECO:0007669"/>
    <property type="project" value="UniProtKB-SubCell"/>
</dbReference>
<evidence type="ECO:0000313" key="5">
    <source>
        <dbReference type="EMBL" id="CAE6335887.1"/>
    </source>
</evidence>
<accession>A0A8H2W602</accession>
<feature type="non-terminal residue" evidence="5">
    <location>
        <position position="1"/>
    </location>
</feature>
<proteinExistence type="predicted"/>
<keyword evidence="2" id="KW-0539">Nucleus</keyword>
<dbReference type="SUPFAM" id="SSF57701">
    <property type="entry name" value="Zn2/Cys6 DNA-binding domain"/>
    <property type="match status" value="1"/>
</dbReference>
<evidence type="ECO:0000256" key="3">
    <source>
        <dbReference type="SAM" id="MobiDB-lite"/>
    </source>
</evidence>
<evidence type="ECO:0000259" key="4">
    <source>
        <dbReference type="PROSITE" id="PS50048"/>
    </source>
</evidence>